<dbReference type="EnsemblMetazoa" id="CapteT205266">
    <property type="protein sequence ID" value="CapteP205266"/>
    <property type="gene ID" value="CapteG205266"/>
</dbReference>
<dbReference type="Proteomes" id="UP000014760">
    <property type="component" value="Unassembled WGS sequence"/>
</dbReference>
<dbReference type="InterPro" id="IPR027409">
    <property type="entry name" value="GroEL-like_apical_dom_sf"/>
</dbReference>
<accession>R7VDV0</accession>
<dbReference type="EMBL" id="KB292914">
    <property type="protein sequence ID" value="ELU16799.1"/>
    <property type="molecule type" value="Genomic_DNA"/>
</dbReference>
<proteinExistence type="predicted"/>
<dbReference type="GO" id="GO:0045494">
    <property type="term" value="P:photoreceptor cell maintenance"/>
    <property type="evidence" value="ECO:0007669"/>
    <property type="project" value="TreeGrafter"/>
</dbReference>
<dbReference type="SUPFAM" id="SSF48592">
    <property type="entry name" value="GroEL equatorial domain-like"/>
    <property type="match status" value="1"/>
</dbReference>
<gene>
    <name evidence="1" type="ORF">CAPTEDRAFT_205266</name>
</gene>
<dbReference type="OMA" id="NDCHEIS"/>
<dbReference type="Gene3D" id="1.10.560.10">
    <property type="entry name" value="GroEL-like equatorial domain"/>
    <property type="match status" value="2"/>
</dbReference>
<reference evidence="1 3" key="2">
    <citation type="journal article" date="2013" name="Nature">
        <title>Insights into bilaterian evolution from three spiralian genomes.</title>
        <authorList>
            <person name="Simakov O."/>
            <person name="Marletaz F."/>
            <person name="Cho S.J."/>
            <person name="Edsinger-Gonzales E."/>
            <person name="Havlak P."/>
            <person name="Hellsten U."/>
            <person name="Kuo D.H."/>
            <person name="Larsson T."/>
            <person name="Lv J."/>
            <person name="Arendt D."/>
            <person name="Savage R."/>
            <person name="Osoegawa K."/>
            <person name="de Jong P."/>
            <person name="Grimwood J."/>
            <person name="Chapman J.A."/>
            <person name="Shapiro H."/>
            <person name="Aerts A."/>
            <person name="Otillar R.P."/>
            <person name="Terry A.Y."/>
            <person name="Boore J.L."/>
            <person name="Grigoriev I.V."/>
            <person name="Lindberg D.R."/>
            <person name="Seaver E.C."/>
            <person name="Weisblat D.A."/>
            <person name="Putnam N.H."/>
            <person name="Rokhsar D.S."/>
        </authorList>
    </citation>
    <scope>NUCLEOTIDE SEQUENCE</scope>
    <source>
        <strain evidence="1 3">I ESC-2004</strain>
    </source>
</reference>
<protein>
    <recommendedName>
        <fullName evidence="4">Bardet-Biedl syndrome 12 protein</fullName>
    </recommendedName>
</protein>
<reference evidence="3" key="1">
    <citation type="submission" date="2012-12" db="EMBL/GenBank/DDBJ databases">
        <authorList>
            <person name="Hellsten U."/>
            <person name="Grimwood J."/>
            <person name="Chapman J.A."/>
            <person name="Shapiro H."/>
            <person name="Aerts A."/>
            <person name="Otillar R.P."/>
            <person name="Terry A.Y."/>
            <person name="Boore J.L."/>
            <person name="Simakov O."/>
            <person name="Marletaz F."/>
            <person name="Cho S.-J."/>
            <person name="Edsinger-Gonzales E."/>
            <person name="Havlak P."/>
            <person name="Kuo D.-H."/>
            <person name="Larsson T."/>
            <person name="Lv J."/>
            <person name="Arendt D."/>
            <person name="Savage R."/>
            <person name="Osoegawa K."/>
            <person name="de Jong P."/>
            <person name="Lindberg D.R."/>
            <person name="Seaver E.C."/>
            <person name="Weisblat D.A."/>
            <person name="Putnam N.H."/>
            <person name="Grigoriev I.V."/>
            <person name="Rokhsar D.S."/>
        </authorList>
    </citation>
    <scope>NUCLEOTIDE SEQUENCE</scope>
    <source>
        <strain evidence="3">I ESC-2004</strain>
    </source>
</reference>
<evidence type="ECO:0000313" key="2">
    <source>
        <dbReference type="EnsemblMetazoa" id="CapteP205266"/>
    </source>
</evidence>
<keyword evidence="3" id="KW-1185">Reference proteome</keyword>
<dbReference type="OrthoDB" id="10037098at2759"/>
<dbReference type="InterPro" id="IPR042984">
    <property type="entry name" value="BBS12"/>
</dbReference>
<organism evidence="1">
    <name type="scientific">Capitella teleta</name>
    <name type="common">Polychaete worm</name>
    <dbReference type="NCBI Taxonomy" id="283909"/>
    <lineage>
        <taxon>Eukaryota</taxon>
        <taxon>Metazoa</taxon>
        <taxon>Spiralia</taxon>
        <taxon>Lophotrochozoa</taxon>
        <taxon>Annelida</taxon>
        <taxon>Polychaeta</taxon>
        <taxon>Sedentaria</taxon>
        <taxon>Scolecida</taxon>
        <taxon>Capitellidae</taxon>
        <taxon>Capitella</taxon>
    </lineage>
</organism>
<dbReference type="STRING" id="283909.R7VDV0"/>
<dbReference type="InterPro" id="IPR002423">
    <property type="entry name" value="Cpn60/GroEL/TCP-1"/>
</dbReference>
<dbReference type="InterPro" id="IPR027410">
    <property type="entry name" value="TCP-1-like_intermed_sf"/>
</dbReference>
<dbReference type="GO" id="GO:0051131">
    <property type="term" value="P:chaperone-mediated protein complex assembly"/>
    <property type="evidence" value="ECO:0007669"/>
    <property type="project" value="InterPro"/>
</dbReference>
<name>R7VDV0_CAPTE</name>
<dbReference type="Gene3D" id="3.50.7.10">
    <property type="entry name" value="GroEL"/>
    <property type="match status" value="1"/>
</dbReference>
<dbReference type="PANTHER" id="PTHR46883:SF1">
    <property type="entry name" value="BARDET-BIEDL SYNDROME 12 PROTEIN"/>
    <property type="match status" value="1"/>
</dbReference>
<dbReference type="InterPro" id="IPR027413">
    <property type="entry name" value="GROEL-like_equatorial_sf"/>
</dbReference>
<reference evidence="2" key="3">
    <citation type="submission" date="2015-06" db="UniProtKB">
        <authorList>
            <consortium name="EnsemblMetazoa"/>
        </authorList>
    </citation>
    <scope>IDENTIFICATION</scope>
</reference>
<evidence type="ECO:0000313" key="3">
    <source>
        <dbReference type="Proteomes" id="UP000014760"/>
    </source>
</evidence>
<dbReference type="EMBL" id="AMQN01004218">
    <property type="status" value="NOT_ANNOTATED_CDS"/>
    <property type="molecule type" value="Genomic_DNA"/>
</dbReference>
<dbReference type="HOGENOM" id="CLU_025269_0_0_1"/>
<sequence>MSRISRPKNASEVVQAIGSIFQPLLASPDTLKCVRDEDQFILSNCGAFILQNLDIQHPLGHLLNSAVQAHHETFGCGIKTLITLTAFWTQSLEDVIQQGVSPHQAIEFFQSALDECISHLMCSDFIINISSIIEEGKLPKDNPQNAVTQSEDDPDDVSWFFNDVEDPEFPIERMSTVNDLSVEAADCMSRVVPSGVIRNDHPKEDVRTHDFEDDFEDCFDHVKCQSSRDEAALLKSKKSLSLKSCSQSDEFQAKLDALLLSKSAKRQNIALNQSRHCADVNGIVEEFKSGQFLSCGHMFPNHQASHIEPISVVDKKLHSVEQLAMCASHGEDRLMKFVLEAFGHHETTRQFDLSSILTYCVSAPVHQTSLHSGIILNNNQNVSKCCNALVINGDVTPTYKHVGYKQNLKFNISARYDSHGAADLPWPDQVLNHLKAMNINALFIRGTVDDDLRTRCESEGVLLCMHVPYKSLKVMSEGFDVDLVNYILDSDQGDILKDVQLEPLSDFNRSLISVVMDDVRTLIVCHPSEAVAHHHEERFWHCAKRFSHIISAKRACKGQGVLEQEAAAFLNKRADELERSDALTEGLQSLVYRCVSRGFVQFCLVVNTNTASCDTVHGMVLDDPTKVNIWQNACHVISQMLLCANEIIVGVENQNDL</sequence>
<dbReference type="AlphaFoldDB" id="R7VDV0"/>
<evidence type="ECO:0008006" key="4">
    <source>
        <dbReference type="Google" id="ProtNLM"/>
    </source>
</evidence>
<dbReference type="GO" id="GO:0005524">
    <property type="term" value="F:ATP binding"/>
    <property type="evidence" value="ECO:0007669"/>
    <property type="project" value="InterPro"/>
</dbReference>
<evidence type="ECO:0000313" key="1">
    <source>
        <dbReference type="EMBL" id="ELU16799.1"/>
    </source>
</evidence>
<dbReference type="EMBL" id="AMQN01004219">
    <property type="status" value="NOT_ANNOTATED_CDS"/>
    <property type="molecule type" value="Genomic_DNA"/>
</dbReference>
<dbReference type="EMBL" id="AMQN01004220">
    <property type="status" value="NOT_ANNOTATED_CDS"/>
    <property type="molecule type" value="Genomic_DNA"/>
</dbReference>
<dbReference type="Gene3D" id="3.30.260.10">
    <property type="entry name" value="TCP-1-like chaperonin intermediate domain"/>
    <property type="match status" value="1"/>
</dbReference>
<dbReference type="Pfam" id="PF00118">
    <property type="entry name" value="Cpn60_TCP1"/>
    <property type="match status" value="1"/>
</dbReference>
<dbReference type="PANTHER" id="PTHR46883">
    <property type="entry name" value="BARDET-BIEDL SYNDROME 12 PROTEIN"/>
    <property type="match status" value="1"/>
</dbReference>